<dbReference type="GeneID" id="54782560"/>
<evidence type="ECO:0000313" key="6">
    <source>
        <dbReference type="EMBL" id="KAA8900093.1"/>
    </source>
</evidence>
<dbReference type="OMA" id="ELWRGWR"/>
<dbReference type="Proteomes" id="UP000449547">
    <property type="component" value="Unassembled WGS sequence"/>
</dbReference>
<dbReference type="EMBL" id="SWFT01000116">
    <property type="protein sequence ID" value="KAA8900093.1"/>
    <property type="molecule type" value="Genomic_DNA"/>
</dbReference>
<accession>A0A642UJ82</accession>
<gene>
    <name evidence="6" type="ORF">DIURU_003909</name>
</gene>
<keyword evidence="4" id="KW-0472">Membrane</keyword>
<protein>
    <recommendedName>
        <fullName evidence="8">Mitochondrial fusion and transport protein UGO1</fullName>
    </recommendedName>
</protein>
<keyword evidence="2" id="KW-0812">Transmembrane</keyword>
<organism evidence="6 7">
    <name type="scientific">Diutina rugosa</name>
    <name type="common">Yeast</name>
    <name type="synonym">Candida rugosa</name>
    <dbReference type="NCBI Taxonomy" id="5481"/>
    <lineage>
        <taxon>Eukaryota</taxon>
        <taxon>Fungi</taxon>
        <taxon>Dikarya</taxon>
        <taxon>Ascomycota</taxon>
        <taxon>Saccharomycotina</taxon>
        <taxon>Pichiomycetes</taxon>
        <taxon>Debaryomycetaceae</taxon>
        <taxon>Diutina</taxon>
    </lineage>
</organism>
<comment type="subcellular location">
    <subcellularLocation>
        <location evidence="1">Membrane</location>
    </subcellularLocation>
</comment>
<dbReference type="Gene3D" id="1.50.40.10">
    <property type="entry name" value="Mitochondrial carrier domain"/>
    <property type="match status" value="1"/>
</dbReference>
<keyword evidence="3" id="KW-1133">Transmembrane helix</keyword>
<evidence type="ECO:0000256" key="4">
    <source>
        <dbReference type="ARBA" id="ARBA00023136"/>
    </source>
</evidence>
<sequence>MSSNTQGSYRPYVDKDTFHTGNPVVFKPGVGLINTDTGQPLSAQVSSSVSKINNARVGRGSIGIHAAGNDAVVVEKNYVSDLELAEYLDTNNLWELLKNLVWSFAQNYVKVAMAQPLEMVRLVLQVGKLPNAPAHDITGSTLFNVSDEEEESHIDYFQSTNEWNDTPHASKAASKRPSPSPKPVASHEKLQPRSSSTWDILSSIANLEGPLALFKGVNASFIYNTLSHTIEAWITGLLSPFLGVPDPYFLELTHSNDPARSLWLSVSACVVAGLVLMPLDLIRIKFMITKFSRPSKRAESAYPNINTRSLRESLRYYPRDLFWHPPASICVLTSLYQVAKSIFRKTAPYLLFIRFNIDSYSSPNVYTFVNLFSLIAEFFVTLPVENLLRKEQVRFLVTPRTTDEDPMRVVTIDDPDDELIVNFNDSWFTDDTNTPLAERVARLGLFNGWQVGLLNVMGFWGLAILKDASVDIREERL</sequence>
<dbReference type="AlphaFoldDB" id="A0A642UJ82"/>
<dbReference type="GO" id="GO:0016020">
    <property type="term" value="C:membrane"/>
    <property type="evidence" value="ECO:0007669"/>
    <property type="project" value="UniProtKB-SubCell"/>
</dbReference>
<feature type="compositionally biased region" description="Low complexity" evidence="5">
    <location>
        <begin position="167"/>
        <end position="177"/>
    </location>
</feature>
<evidence type="ECO:0000256" key="3">
    <source>
        <dbReference type="ARBA" id="ARBA00022989"/>
    </source>
</evidence>
<dbReference type="InterPro" id="IPR023395">
    <property type="entry name" value="MCP_dom_sf"/>
</dbReference>
<reference evidence="6 7" key="1">
    <citation type="submission" date="2019-07" db="EMBL/GenBank/DDBJ databases">
        <title>Genome assembly of two rare yeast pathogens: Diutina rugosa and Trichomonascus ciferrii.</title>
        <authorList>
            <person name="Mixao V."/>
            <person name="Saus E."/>
            <person name="Hansen A."/>
            <person name="Lass-Flor C."/>
            <person name="Gabaldon T."/>
        </authorList>
    </citation>
    <scope>NUCLEOTIDE SEQUENCE [LARGE SCALE GENOMIC DNA]</scope>
    <source>
        <strain evidence="6 7">CBS 613</strain>
    </source>
</reference>
<dbReference type="OrthoDB" id="77989at2759"/>
<evidence type="ECO:0000256" key="2">
    <source>
        <dbReference type="ARBA" id="ARBA00022692"/>
    </source>
</evidence>
<name>A0A642UJ82_DIURU</name>
<evidence type="ECO:0008006" key="8">
    <source>
        <dbReference type="Google" id="ProtNLM"/>
    </source>
</evidence>
<dbReference type="SUPFAM" id="SSF103506">
    <property type="entry name" value="Mitochondrial carrier"/>
    <property type="match status" value="1"/>
</dbReference>
<proteinExistence type="predicted"/>
<dbReference type="VEuPathDB" id="FungiDB:DIURU_003909"/>
<evidence type="ECO:0000256" key="1">
    <source>
        <dbReference type="ARBA" id="ARBA00004370"/>
    </source>
</evidence>
<dbReference type="RefSeq" id="XP_034011232.1">
    <property type="nucleotide sequence ID" value="XM_034156723.1"/>
</dbReference>
<comment type="caution">
    <text evidence="6">The sequence shown here is derived from an EMBL/GenBank/DDBJ whole genome shotgun (WGS) entry which is preliminary data.</text>
</comment>
<evidence type="ECO:0000256" key="5">
    <source>
        <dbReference type="SAM" id="MobiDB-lite"/>
    </source>
</evidence>
<evidence type="ECO:0000313" key="7">
    <source>
        <dbReference type="Proteomes" id="UP000449547"/>
    </source>
</evidence>
<feature type="region of interest" description="Disordered" evidence="5">
    <location>
        <begin position="161"/>
        <end position="191"/>
    </location>
</feature>
<keyword evidence="7" id="KW-1185">Reference proteome</keyword>